<comment type="caution">
    <text evidence="1">The sequence shown here is derived from an EMBL/GenBank/DDBJ whole genome shotgun (WGS) entry which is preliminary data.</text>
</comment>
<keyword evidence="2" id="KW-1185">Reference proteome</keyword>
<organism evidence="1 2">
    <name type="scientific">Ficus carica</name>
    <name type="common">Common fig</name>
    <dbReference type="NCBI Taxonomy" id="3494"/>
    <lineage>
        <taxon>Eukaryota</taxon>
        <taxon>Viridiplantae</taxon>
        <taxon>Streptophyta</taxon>
        <taxon>Embryophyta</taxon>
        <taxon>Tracheophyta</taxon>
        <taxon>Spermatophyta</taxon>
        <taxon>Magnoliopsida</taxon>
        <taxon>eudicotyledons</taxon>
        <taxon>Gunneridae</taxon>
        <taxon>Pentapetalae</taxon>
        <taxon>rosids</taxon>
        <taxon>fabids</taxon>
        <taxon>Rosales</taxon>
        <taxon>Moraceae</taxon>
        <taxon>Ficeae</taxon>
        <taxon>Ficus</taxon>
    </lineage>
</organism>
<name>A0AA88A1Y4_FICCA</name>
<evidence type="ECO:0000313" key="2">
    <source>
        <dbReference type="Proteomes" id="UP001187192"/>
    </source>
</evidence>
<reference evidence="1" key="1">
    <citation type="submission" date="2023-07" db="EMBL/GenBank/DDBJ databases">
        <title>draft genome sequence of fig (Ficus carica).</title>
        <authorList>
            <person name="Takahashi T."/>
            <person name="Nishimura K."/>
        </authorList>
    </citation>
    <scope>NUCLEOTIDE SEQUENCE</scope>
</reference>
<proteinExistence type="predicted"/>
<sequence length="79" mass="8399">MWQVLCQFGQVVEGGARVGTMTASTGRCGRSSMGRPSGKGLSCGWGSMPLASTLEPDGDVLKVPKRELIRGSVAQQRCW</sequence>
<gene>
    <name evidence="1" type="ORF">TIFTF001_013426</name>
</gene>
<protein>
    <submittedName>
        <fullName evidence="1">Uncharacterized protein</fullName>
    </submittedName>
</protein>
<evidence type="ECO:0000313" key="1">
    <source>
        <dbReference type="EMBL" id="GMN44224.1"/>
    </source>
</evidence>
<dbReference type="Proteomes" id="UP001187192">
    <property type="component" value="Unassembled WGS sequence"/>
</dbReference>
<accession>A0AA88A1Y4</accession>
<dbReference type="AlphaFoldDB" id="A0AA88A1Y4"/>
<dbReference type="EMBL" id="BTGU01000018">
    <property type="protein sequence ID" value="GMN44224.1"/>
    <property type="molecule type" value="Genomic_DNA"/>
</dbReference>